<dbReference type="Pfam" id="PF12788">
    <property type="entry name" value="YmaF"/>
    <property type="match status" value="1"/>
</dbReference>
<evidence type="ECO:0000313" key="2">
    <source>
        <dbReference type="EMBL" id="QRG66221.1"/>
    </source>
</evidence>
<protein>
    <recommendedName>
        <fullName evidence="4">YmaF family protein</fullName>
    </recommendedName>
</protein>
<feature type="compositionally biased region" description="Basic residues" evidence="1">
    <location>
        <begin position="1"/>
        <end position="12"/>
    </location>
</feature>
<reference evidence="2 3" key="1">
    <citation type="submission" date="2021-01" db="EMBL/GenBank/DDBJ databases">
        <title>Identification of strong promoters based on the transcriptome of Brevibacillus choshinensis.</title>
        <authorList>
            <person name="Yao D."/>
            <person name="Zhang K."/>
            <person name="Wu J."/>
        </authorList>
    </citation>
    <scope>NUCLEOTIDE SEQUENCE [LARGE SCALE GENOMIC DNA]</scope>
    <source>
        <strain evidence="2 3">HPD31-SP3</strain>
    </source>
</reference>
<sequence length="111" mass="12813">MKARFVQKRKNSQKPQLEVKRKGIAVSTQRHVHEFTGSTKFAEEGDERHNHRFAGVTGKAIRRGNSHIHIIRTKADFFDHFHVFNFATLIQNRSSKTKRLSERKASASRAS</sequence>
<name>A0ABX7FJF5_BRECH</name>
<accession>A0ABX7FJF5</accession>
<organism evidence="2 3">
    <name type="scientific">Brevibacillus choshinensis</name>
    <dbReference type="NCBI Taxonomy" id="54911"/>
    <lineage>
        <taxon>Bacteria</taxon>
        <taxon>Bacillati</taxon>
        <taxon>Bacillota</taxon>
        <taxon>Bacilli</taxon>
        <taxon>Bacillales</taxon>
        <taxon>Paenibacillaceae</taxon>
        <taxon>Brevibacillus</taxon>
    </lineage>
</organism>
<dbReference type="Proteomes" id="UP000596248">
    <property type="component" value="Chromosome"/>
</dbReference>
<evidence type="ECO:0008006" key="4">
    <source>
        <dbReference type="Google" id="ProtNLM"/>
    </source>
</evidence>
<evidence type="ECO:0000256" key="1">
    <source>
        <dbReference type="SAM" id="MobiDB-lite"/>
    </source>
</evidence>
<evidence type="ECO:0000313" key="3">
    <source>
        <dbReference type="Proteomes" id="UP000596248"/>
    </source>
</evidence>
<dbReference type="InterPro" id="IPR024307">
    <property type="entry name" value="YmaF"/>
</dbReference>
<gene>
    <name evidence="2" type="ORF">JNE38_22125</name>
</gene>
<dbReference type="EMBL" id="CP069127">
    <property type="protein sequence ID" value="QRG66221.1"/>
    <property type="molecule type" value="Genomic_DNA"/>
</dbReference>
<proteinExistence type="predicted"/>
<keyword evidence="3" id="KW-1185">Reference proteome</keyword>
<feature type="region of interest" description="Disordered" evidence="1">
    <location>
        <begin position="1"/>
        <end position="21"/>
    </location>
</feature>